<gene>
    <name evidence="2" type="ORF">AABB81_11155</name>
</gene>
<dbReference type="Pfam" id="PF00686">
    <property type="entry name" value="CBM_20"/>
    <property type="match status" value="1"/>
</dbReference>
<dbReference type="SUPFAM" id="SSF49452">
    <property type="entry name" value="Starch-binding domain-like"/>
    <property type="match status" value="1"/>
</dbReference>
<dbReference type="InterPro" id="IPR000801">
    <property type="entry name" value="Esterase-like"/>
</dbReference>
<dbReference type="InterPro" id="IPR002044">
    <property type="entry name" value="CBM20"/>
</dbReference>
<protein>
    <submittedName>
        <fullName evidence="2">Alpha/beta hydrolase-fold protein</fullName>
    </submittedName>
</protein>
<evidence type="ECO:0000313" key="2">
    <source>
        <dbReference type="EMBL" id="MEL4456457.1"/>
    </source>
</evidence>
<name>A0ABU9L1Z2_9FLAO</name>
<dbReference type="Pfam" id="PF00756">
    <property type="entry name" value="Esterase"/>
    <property type="match status" value="1"/>
</dbReference>
<dbReference type="InterPro" id="IPR029058">
    <property type="entry name" value="AB_hydrolase_fold"/>
</dbReference>
<dbReference type="Gene3D" id="2.60.40.10">
    <property type="entry name" value="Immunoglobulins"/>
    <property type="match status" value="1"/>
</dbReference>
<comment type="caution">
    <text evidence="2">The sequence shown here is derived from an EMBL/GenBank/DDBJ whole genome shotgun (WGS) entry which is preliminary data.</text>
</comment>
<dbReference type="InterPro" id="IPR013784">
    <property type="entry name" value="Carb-bd-like_fold"/>
</dbReference>
<dbReference type="Proteomes" id="UP001474120">
    <property type="component" value="Unassembled WGS sequence"/>
</dbReference>
<dbReference type="GO" id="GO:0016787">
    <property type="term" value="F:hydrolase activity"/>
    <property type="evidence" value="ECO:0007669"/>
    <property type="project" value="UniProtKB-KW"/>
</dbReference>
<dbReference type="Gene3D" id="3.40.50.1820">
    <property type="entry name" value="alpha/beta hydrolase"/>
    <property type="match status" value="1"/>
</dbReference>
<evidence type="ECO:0000259" key="1">
    <source>
        <dbReference type="SMART" id="SM01065"/>
    </source>
</evidence>
<dbReference type="RefSeq" id="WP_342160599.1">
    <property type="nucleotide sequence ID" value="NZ_JBCDNA010000002.1"/>
</dbReference>
<dbReference type="PANTHER" id="PTHR48098:SF6">
    <property type="entry name" value="FERRI-BACILLIBACTIN ESTERASE BESA"/>
    <property type="match status" value="1"/>
</dbReference>
<evidence type="ECO:0000313" key="3">
    <source>
        <dbReference type="Proteomes" id="UP001474120"/>
    </source>
</evidence>
<proteinExistence type="predicted"/>
<keyword evidence="3" id="KW-1185">Reference proteome</keyword>
<dbReference type="EMBL" id="JBCDNA010000002">
    <property type="protein sequence ID" value="MEL4456457.1"/>
    <property type="molecule type" value="Genomic_DNA"/>
</dbReference>
<dbReference type="SUPFAM" id="SSF53474">
    <property type="entry name" value="alpha/beta-Hydrolases"/>
    <property type="match status" value="1"/>
</dbReference>
<dbReference type="PANTHER" id="PTHR48098">
    <property type="entry name" value="ENTEROCHELIN ESTERASE-RELATED"/>
    <property type="match status" value="1"/>
</dbReference>
<accession>A0ABU9L1Z2</accession>
<sequence length="543" mass="63027">MKTLLTLIFTLLFFISFGQELTTIKVSVPDITDEVYIVGNQDALGNWEPDKIKMRKISDREREIELKLTFPAEFKFTRGSWDKEGIMKSLSDNPNLRILDERSETTFTVKTWMDNIESDKLGLDYDIKYIESKLMGDKRMFYVYLPDNYTPEKKYPVIYMTDGSTDNFQVAKSYINALSRNSFNVIPESILVAIVHKNRNKELYNVKSGAYFTDYLLQELIPFIDASYSTSGFNTMIGHSNGAEYNHMLLLHKDNPFRGFISLSTSFISKPECKEELTGFFERYKGKKIYNFIANATLDSPDRIEAGNTFESLYQSTPNAQIKFSKQTYQADHITVVPNALIDGLKLIFYDYNNMEAYPTVVDYGENYLANIEQNYGIKGHISRADLEGYYMGIINNKNKEQYEYALALFEEHKMWNNGGFDPVNIANGYFLMGMYPETIEAYNQSFQEFERVEPRVFYANIFRAVESYQNEGKIAEGIAFLEKSRETLSKEYYLGITYHIAKLSLDNKVEVEKGKEALEYCKANYEKNRYFTEDDLIVVEEH</sequence>
<dbReference type="SMART" id="SM01065">
    <property type="entry name" value="CBM_2"/>
    <property type="match status" value="1"/>
</dbReference>
<reference evidence="2 3" key="1">
    <citation type="submission" date="2024-04" db="EMBL/GenBank/DDBJ databases">
        <title>whole genome sequencing of Lutimonas vermicola strain IMCC1616.</title>
        <authorList>
            <person name="Bae S.S."/>
        </authorList>
    </citation>
    <scope>NUCLEOTIDE SEQUENCE [LARGE SCALE GENOMIC DNA]</scope>
    <source>
        <strain evidence="2 3">IMCC1616</strain>
    </source>
</reference>
<organism evidence="2 3">
    <name type="scientific">Lutimonas vermicola</name>
    <dbReference type="NCBI Taxonomy" id="414288"/>
    <lineage>
        <taxon>Bacteria</taxon>
        <taxon>Pseudomonadati</taxon>
        <taxon>Bacteroidota</taxon>
        <taxon>Flavobacteriia</taxon>
        <taxon>Flavobacteriales</taxon>
        <taxon>Flavobacteriaceae</taxon>
        <taxon>Lutimonas</taxon>
    </lineage>
</organism>
<feature type="domain" description="CBM20" evidence="1">
    <location>
        <begin position="19"/>
        <end position="111"/>
    </location>
</feature>
<dbReference type="InterPro" id="IPR013783">
    <property type="entry name" value="Ig-like_fold"/>
</dbReference>
<dbReference type="InterPro" id="IPR050583">
    <property type="entry name" value="Mycobacterial_A85_antigen"/>
</dbReference>
<keyword evidence="2" id="KW-0378">Hydrolase</keyword>